<reference evidence="1 2" key="1">
    <citation type="journal article" date="2024" name="J Genomics">
        <title>Draft genome sequencing and assembly of Favolaschia claudopus CIRM-BRFM 2984 isolated from oak limbs.</title>
        <authorList>
            <person name="Navarro D."/>
            <person name="Drula E."/>
            <person name="Chaduli D."/>
            <person name="Cazenave R."/>
            <person name="Ahrendt S."/>
            <person name="Wang J."/>
            <person name="Lipzen A."/>
            <person name="Daum C."/>
            <person name="Barry K."/>
            <person name="Grigoriev I.V."/>
            <person name="Favel A."/>
            <person name="Rosso M.N."/>
            <person name="Martin F."/>
        </authorList>
    </citation>
    <scope>NUCLEOTIDE SEQUENCE [LARGE SCALE GENOMIC DNA]</scope>
    <source>
        <strain evidence="1 2">CIRM-BRFM 2984</strain>
    </source>
</reference>
<evidence type="ECO:0000313" key="2">
    <source>
        <dbReference type="Proteomes" id="UP001362999"/>
    </source>
</evidence>
<proteinExistence type="predicted"/>
<keyword evidence="2" id="KW-1185">Reference proteome</keyword>
<comment type="caution">
    <text evidence="1">The sequence shown here is derived from an EMBL/GenBank/DDBJ whole genome shotgun (WGS) entry which is preliminary data.</text>
</comment>
<feature type="non-terminal residue" evidence="1">
    <location>
        <position position="146"/>
    </location>
</feature>
<dbReference type="EMBL" id="JAWWNJ010000035">
    <property type="protein sequence ID" value="KAK7024119.1"/>
    <property type="molecule type" value="Genomic_DNA"/>
</dbReference>
<sequence>RRNGLRYFVKDATVKRNLKHMESMDTAVHSDDEWKNGRLVAYHPAWRSRNETINDFFHIPDVLQFATHFRSLGCKHRTPGQLPAIRTHLPDVNPVCGRIPVGLPENMYDEHWLRRYKEDEPLLYGTLKVQPPISLRELEFSPHVKR</sequence>
<dbReference type="Proteomes" id="UP001362999">
    <property type="component" value="Unassembled WGS sequence"/>
</dbReference>
<gene>
    <name evidence="1" type="ORF">R3P38DRAFT_2382640</name>
</gene>
<protein>
    <submittedName>
        <fullName evidence="1">Uncharacterized protein</fullName>
    </submittedName>
</protein>
<evidence type="ECO:0000313" key="1">
    <source>
        <dbReference type="EMBL" id="KAK7024119.1"/>
    </source>
</evidence>
<feature type="non-terminal residue" evidence="1">
    <location>
        <position position="1"/>
    </location>
</feature>
<organism evidence="1 2">
    <name type="scientific">Favolaschia claudopus</name>
    <dbReference type="NCBI Taxonomy" id="2862362"/>
    <lineage>
        <taxon>Eukaryota</taxon>
        <taxon>Fungi</taxon>
        <taxon>Dikarya</taxon>
        <taxon>Basidiomycota</taxon>
        <taxon>Agaricomycotina</taxon>
        <taxon>Agaricomycetes</taxon>
        <taxon>Agaricomycetidae</taxon>
        <taxon>Agaricales</taxon>
        <taxon>Marasmiineae</taxon>
        <taxon>Mycenaceae</taxon>
        <taxon>Favolaschia</taxon>
    </lineage>
</organism>
<name>A0AAW0BFP4_9AGAR</name>
<dbReference type="AlphaFoldDB" id="A0AAW0BFP4"/>
<accession>A0AAW0BFP4</accession>